<dbReference type="InterPro" id="IPR001789">
    <property type="entry name" value="Sig_transdc_resp-reg_receiver"/>
</dbReference>
<evidence type="ECO:0000259" key="8">
    <source>
        <dbReference type="PROSITE" id="PS50110"/>
    </source>
</evidence>
<dbReference type="FunFam" id="3.40.50.2300:FF:000002">
    <property type="entry name" value="DNA-binding response regulator PhoP"/>
    <property type="match status" value="1"/>
</dbReference>
<dbReference type="Pfam" id="PF00072">
    <property type="entry name" value="Response_reg"/>
    <property type="match status" value="1"/>
</dbReference>
<reference evidence="10" key="1">
    <citation type="submission" date="2017-05" db="EMBL/GenBank/DDBJ databases">
        <authorList>
            <person name="Varghese N."/>
            <person name="Submissions S."/>
        </authorList>
    </citation>
    <scope>NUCLEOTIDE SEQUENCE</scope>
    <source>
        <strain evidence="10">DSM 18763</strain>
    </source>
</reference>
<dbReference type="SMART" id="SM00448">
    <property type="entry name" value="REC"/>
    <property type="match status" value="1"/>
</dbReference>
<dbReference type="Pfam" id="PF00486">
    <property type="entry name" value="Trans_reg_C"/>
    <property type="match status" value="1"/>
</dbReference>
<feature type="modified residue" description="4-aspartylphosphate" evidence="6">
    <location>
        <position position="51"/>
    </location>
</feature>
<dbReference type="Gene3D" id="3.40.50.2300">
    <property type="match status" value="1"/>
</dbReference>
<accession>A0AA45WMK1</accession>
<keyword evidence="1 6" id="KW-0597">Phosphoprotein</keyword>
<dbReference type="InterPro" id="IPR001867">
    <property type="entry name" value="OmpR/PhoB-type_DNA-bd"/>
</dbReference>
<feature type="domain" description="OmpR/PhoB-type" evidence="9">
    <location>
        <begin position="125"/>
        <end position="223"/>
    </location>
</feature>
<dbReference type="InterPro" id="IPR011006">
    <property type="entry name" value="CheY-like_superfamily"/>
</dbReference>
<evidence type="ECO:0000256" key="6">
    <source>
        <dbReference type="PROSITE-ProRule" id="PRU00169"/>
    </source>
</evidence>
<evidence type="ECO:0000313" key="11">
    <source>
        <dbReference type="Proteomes" id="UP001157947"/>
    </source>
</evidence>
<dbReference type="GO" id="GO:0032993">
    <property type="term" value="C:protein-DNA complex"/>
    <property type="evidence" value="ECO:0007669"/>
    <property type="project" value="TreeGrafter"/>
</dbReference>
<dbReference type="PANTHER" id="PTHR48111">
    <property type="entry name" value="REGULATOR OF RPOS"/>
    <property type="match status" value="1"/>
</dbReference>
<keyword evidence="5" id="KW-0804">Transcription</keyword>
<dbReference type="Gene3D" id="1.10.10.10">
    <property type="entry name" value="Winged helix-like DNA-binding domain superfamily/Winged helix DNA-binding domain"/>
    <property type="match status" value="1"/>
</dbReference>
<evidence type="ECO:0000256" key="2">
    <source>
        <dbReference type="ARBA" id="ARBA00023012"/>
    </source>
</evidence>
<dbReference type="GO" id="GO:0006355">
    <property type="term" value="P:regulation of DNA-templated transcription"/>
    <property type="evidence" value="ECO:0007669"/>
    <property type="project" value="InterPro"/>
</dbReference>
<keyword evidence="4 7" id="KW-0238">DNA-binding</keyword>
<dbReference type="SUPFAM" id="SSF46894">
    <property type="entry name" value="C-terminal effector domain of the bipartite response regulators"/>
    <property type="match status" value="1"/>
</dbReference>
<dbReference type="PROSITE" id="PS51755">
    <property type="entry name" value="OMPR_PHOB"/>
    <property type="match status" value="1"/>
</dbReference>
<dbReference type="Gene3D" id="6.10.250.690">
    <property type="match status" value="1"/>
</dbReference>
<sequence>MRILVVEDDNKLLNLISKKLKEEGFEVDKAKDAEEGLNYILYQNYDVIILDIMLPKMSGFQIIETVRKKGIKTPILILSAKESVEDKVKGLSIGADDYLTKPFSFPELIARINALIRRTKNIEEFTKIKYADLTIDLVKKEVFRNNKKIDLTAKEFELLEYLAKNAEKIVTRNMILQNVFDINFDINSNIVDVHIFRLREKIDRGFDKKLIHTVRGFGYVLKTDES</sequence>
<dbReference type="InterPro" id="IPR039420">
    <property type="entry name" value="WalR-like"/>
</dbReference>
<dbReference type="InterPro" id="IPR036388">
    <property type="entry name" value="WH-like_DNA-bd_sf"/>
</dbReference>
<name>A0AA45WMK1_9AQUI</name>
<evidence type="ECO:0000259" key="9">
    <source>
        <dbReference type="PROSITE" id="PS51755"/>
    </source>
</evidence>
<evidence type="ECO:0000256" key="3">
    <source>
        <dbReference type="ARBA" id="ARBA00023015"/>
    </source>
</evidence>
<comment type="caution">
    <text evidence="10">The sequence shown here is derived from an EMBL/GenBank/DDBJ whole genome shotgun (WGS) entry which is preliminary data.</text>
</comment>
<organism evidence="10 11">
    <name type="scientific">Venenivibrio stagnispumantis</name>
    <dbReference type="NCBI Taxonomy" id="407998"/>
    <lineage>
        <taxon>Bacteria</taxon>
        <taxon>Pseudomonadati</taxon>
        <taxon>Aquificota</taxon>
        <taxon>Aquificia</taxon>
        <taxon>Aquificales</taxon>
        <taxon>Hydrogenothermaceae</taxon>
        <taxon>Venenivibrio</taxon>
    </lineage>
</organism>
<dbReference type="PANTHER" id="PTHR48111:SF22">
    <property type="entry name" value="REGULATOR OF RPOS"/>
    <property type="match status" value="1"/>
</dbReference>
<keyword evidence="2" id="KW-0902">Two-component regulatory system</keyword>
<dbReference type="CDD" id="cd00383">
    <property type="entry name" value="trans_reg_C"/>
    <property type="match status" value="1"/>
</dbReference>
<gene>
    <name evidence="10" type="ORF">SAMN06264868_11151</name>
</gene>
<evidence type="ECO:0000256" key="7">
    <source>
        <dbReference type="PROSITE-ProRule" id="PRU01091"/>
    </source>
</evidence>
<dbReference type="GO" id="GO:0000976">
    <property type="term" value="F:transcription cis-regulatory region binding"/>
    <property type="evidence" value="ECO:0007669"/>
    <property type="project" value="TreeGrafter"/>
</dbReference>
<dbReference type="SMART" id="SM00862">
    <property type="entry name" value="Trans_reg_C"/>
    <property type="match status" value="1"/>
</dbReference>
<evidence type="ECO:0000256" key="4">
    <source>
        <dbReference type="ARBA" id="ARBA00023125"/>
    </source>
</evidence>
<evidence type="ECO:0000256" key="5">
    <source>
        <dbReference type="ARBA" id="ARBA00023163"/>
    </source>
</evidence>
<keyword evidence="3" id="KW-0805">Transcription regulation</keyword>
<dbReference type="InterPro" id="IPR016032">
    <property type="entry name" value="Sig_transdc_resp-reg_C-effctor"/>
</dbReference>
<protein>
    <submittedName>
        <fullName evidence="10">DNA-binding response regulator, OmpR family, contains REC and winged-helix (WHTH) domain</fullName>
    </submittedName>
</protein>
<feature type="DNA-binding region" description="OmpR/PhoB-type" evidence="7">
    <location>
        <begin position="125"/>
        <end position="223"/>
    </location>
</feature>
<dbReference type="CDD" id="cd17625">
    <property type="entry name" value="REC_OmpR_DrrD-like"/>
    <property type="match status" value="1"/>
</dbReference>
<keyword evidence="11" id="KW-1185">Reference proteome</keyword>
<dbReference type="GO" id="GO:0005829">
    <property type="term" value="C:cytosol"/>
    <property type="evidence" value="ECO:0007669"/>
    <property type="project" value="TreeGrafter"/>
</dbReference>
<dbReference type="SUPFAM" id="SSF52172">
    <property type="entry name" value="CheY-like"/>
    <property type="match status" value="1"/>
</dbReference>
<dbReference type="GO" id="GO:0000156">
    <property type="term" value="F:phosphorelay response regulator activity"/>
    <property type="evidence" value="ECO:0007669"/>
    <property type="project" value="TreeGrafter"/>
</dbReference>
<feature type="domain" description="Response regulatory" evidence="8">
    <location>
        <begin position="2"/>
        <end position="116"/>
    </location>
</feature>
<dbReference type="AlphaFoldDB" id="A0AA45WMK1"/>
<dbReference type="Proteomes" id="UP001157947">
    <property type="component" value="Unassembled WGS sequence"/>
</dbReference>
<dbReference type="EMBL" id="FXTX01000011">
    <property type="protein sequence ID" value="SMP13789.1"/>
    <property type="molecule type" value="Genomic_DNA"/>
</dbReference>
<evidence type="ECO:0000313" key="10">
    <source>
        <dbReference type="EMBL" id="SMP13789.1"/>
    </source>
</evidence>
<proteinExistence type="predicted"/>
<evidence type="ECO:0000256" key="1">
    <source>
        <dbReference type="ARBA" id="ARBA00022553"/>
    </source>
</evidence>
<dbReference type="RefSeq" id="WP_265133772.1">
    <property type="nucleotide sequence ID" value="NZ_FXTX01000011.1"/>
</dbReference>
<dbReference type="PROSITE" id="PS50110">
    <property type="entry name" value="RESPONSE_REGULATORY"/>
    <property type="match status" value="1"/>
</dbReference>
<dbReference type="FunFam" id="1.10.10.10:FF:000005">
    <property type="entry name" value="Two-component system response regulator"/>
    <property type="match status" value="1"/>
</dbReference>